<organism evidence="3 4">
    <name type="scientific">Ilex paraguariensis</name>
    <name type="common">yerba mate</name>
    <dbReference type="NCBI Taxonomy" id="185542"/>
    <lineage>
        <taxon>Eukaryota</taxon>
        <taxon>Viridiplantae</taxon>
        <taxon>Streptophyta</taxon>
        <taxon>Embryophyta</taxon>
        <taxon>Tracheophyta</taxon>
        <taxon>Spermatophyta</taxon>
        <taxon>Magnoliopsida</taxon>
        <taxon>eudicotyledons</taxon>
        <taxon>Gunneridae</taxon>
        <taxon>Pentapetalae</taxon>
        <taxon>asterids</taxon>
        <taxon>campanulids</taxon>
        <taxon>Aquifoliales</taxon>
        <taxon>Aquifoliaceae</taxon>
        <taxon>Ilex</taxon>
    </lineage>
</organism>
<dbReference type="Pfam" id="PF13692">
    <property type="entry name" value="Glyco_trans_1_4"/>
    <property type="match status" value="1"/>
</dbReference>
<keyword evidence="4" id="KW-1185">Reference proteome</keyword>
<dbReference type="PANTHER" id="PTHR45947:SF3">
    <property type="entry name" value="SULFOQUINOVOSYL TRANSFERASE SQD2"/>
    <property type="match status" value="1"/>
</dbReference>
<sequence>REARGRRIAVRATAGADGKAGRAAARRGAAPSRSVPVPFLRQHTGLDSGRCGGPGADGCRPRPQTALAFQAALDREGPGAVPLQYDVAEGHRCPARPVAACVCRGAGDPDDVSPGHRPQGGRHCPARCPSETRSTRSQCLDSPMKVLLVILHADPSRGGAEAYTIQLLNKLREMGHEARIAASTFHPTIPAEWRVPLKHEGLTRTSRYACFLDALDEHLDATSYDRIHAMLPVRRCDLYHPHAGVAAILPAGVSRFFNPRPRRFAAIERALLEGDRSPVVLSLSSYIDAQLKKAYPATPLRIERLMNAADLGRFDPERVSAVELPIAAPRALMIAQDFARKGLSPTLRAMQAVEAVSLVVVGGDDPAPYRKQSEPFASRVHFAGLTSEAPRYYRAADFFVLPTRHDPCSLVVLEALAMGLPVITTRQNGAADVMTHGVHGFILDHADDPPALAEALRSLADDST</sequence>
<dbReference type="PANTHER" id="PTHR45947">
    <property type="entry name" value="SULFOQUINOVOSYL TRANSFERASE SQD2"/>
    <property type="match status" value="1"/>
</dbReference>
<feature type="non-terminal residue" evidence="3">
    <location>
        <position position="1"/>
    </location>
</feature>
<dbReference type="CDD" id="cd03801">
    <property type="entry name" value="GT4_PimA-like"/>
    <property type="match status" value="1"/>
</dbReference>
<dbReference type="SUPFAM" id="SSF53756">
    <property type="entry name" value="UDP-Glycosyltransferase/glycogen phosphorylase"/>
    <property type="match status" value="1"/>
</dbReference>
<feature type="non-terminal residue" evidence="3">
    <location>
        <position position="464"/>
    </location>
</feature>
<dbReference type="EMBL" id="CAUOFW020000593">
    <property type="protein sequence ID" value="CAK9134795.1"/>
    <property type="molecule type" value="Genomic_DNA"/>
</dbReference>
<dbReference type="AlphaFoldDB" id="A0ABC8QQ07"/>
<name>A0ABC8QQ07_9AQUA</name>
<dbReference type="Proteomes" id="UP001642360">
    <property type="component" value="Unassembled WGS sequence"/>
</dbReference>
<evidence type="ECO:0000313" key="3">
    <source>
        <dbReference type="EMBL" id="CAK9134795.1"/>
    </source>
</evidence>
<protein>
    <recommendedName>
        <fullName evidence="2">Glycosyltransferase subfamily 4-like N-terminal domain-containing protein</fullName>
    </recommendedName>
</protein>
<proteinExistence type="predicted"/>
<gene>
    <name evidence="3" type="ORF">ILEXP_LOCUS1721</name>
</gene>
<evidence type="ECO:0000313" key="4">
    <source>
        <dbReference type="Proteomes" id="UP001642360"/>
    </source>
</evidence>
<comment type="caution">
    <text evidence="3">The sequence shown here is derived from an EMBL/GenBank/DDBJ whole genome shotgun (WGS) entry which is preliminary data.</text>
</comment>
<feature type="compositionally biased region" description="Low complexity" evidence="1">
    <location>
        <begin position="11"/>
        <end position="30"/>
    </location>
</feature>
<dbReference type="InterPro" id="IPR028098">
    <property type="entry name" value="Glyco_trans_4-like_N"/>
</dbReference>
<accession>A0ABC8QQ07</accession>
<reference evidence="3 4" key="1">
    <citation type="submission" date="2024-02" db="EMBL/GenBank/DDBJ databases">
        <authorList>
            <person name="Vignale AGUSTIN F."/>
            <person name="Sosa J E."/>
            <person name="Modenutti C."/>
        </authorList>
    </citation>
    <scope>NUCLEOTIDE SEQUENCE [LARGE SCALE GENOMIC DNA]</scope>
</reference>
<feature type="region of interest" description="Disordered" evidence="1">
    <location>
        <begin position="1"/>
        <end position="33"/>
    </location>
</feature>
<evidence type="ECO:0000256" key="1">
    <source>
        <dbReference type="SAM" id="MobiDB-lite"/>
    </source>
</evidence>
<evidence type="ECO:0000259" key="2">
    <source>
        <dbReference type="Pfam" id="PF13439"/>
    </source>
</evidence>
<dbReference type="Pfam" id="PF13439">
    <property type="entry name" value="Glyco_transf_4"/>
    <property type="match status" value="1"/>
</dbReference>
<dbReference type="Gene3D" id="3.40.50.2000">
    <property type="entry name" value="Glycogen Phosphorylase B"/>
    <property type="match status" value="2"/>
</dbReference>
<dbReference type="InterPro" id="IPR050194">
    <property type="entry name" value="Glycosyltransferase_grp1"/>
</dbReference>
<feature type="domain" description="Glycosyltransferase subfamily 4-like N-terminal" evidence="2">
    <location>
        <begin position="158"/>
        <end position="312"/>
    </location>
</feature>